<gene>
    <name evidence="3" type="ORF">DASC09_012790</name>
</gene>
<dbReference type="InterPro" id="IPR006767">
    <property type="entry name" value="Cwf19-like_C_dom-2"/>
</dbReference>
<dbReference type="AlphaFoldDB" id="A0AAV5QGU8"/>
<name>A0AAV5QGU8_9ASCO</name>
<dbReference type="GeneID" id="90071933"/>
<comment type="caution">
    <text evidence="3">The sequence shown here is derived from an EMBL/GenBank/DDBJ whole genome shotgun (WGS) entry which is preliminary data.</text>
</comment>
<dbReference type="PANTHER" id="PTHR12072">
    <property type="entry name" value="CWF19, CELL CYCLE CONTROL PROTEIN"/>
    <property type="match status" value="1"/>
</dbReference>
<dbReference type="Proteomes" id="UP001360560">
    <property type="component" value="Unassembled WGS sequence"/>
</dbReference>
<dbReference type="GO" id="GO:0000398">
    <property type="term" value="P:mRNA splicing, via spliceosome"/>
    <property type="evidence" value="ECO:0007669"/>
    <property type="project" value="TreeGrafter"/>
</dbReference>
<dbReference type="EMBL" id="BTFZ01000002">
    <property type="protein sequence ID" value="GMM33954.1"/>
    <property type="molecule type" value="Genomic_DNA"/>
</dbReference>
<dbReference type="Pfam" id="PF04676">
    <property type="entry name" value="CwfJ_C_2"/>
    <property type="match status" value="1"/>
</dbReference>
<evidence type="ECO:0000313" key="4">
    <source>
        <dbReference type="Proteomes" id="UP001360560"/>
    </source>
</evidence>
<dbReference type="InterPro" id="IPR036265">
    <property type="entry name" value="HIT-like_sf"/>
</dbReference>
<protein>
    <submittedName>
        <fullName evidence="3">Drn1 protein</fullName>
    </submittedName>
</protein>
<dbReference type="InterPro" id="IPR006768">
    <property type="entry name" value="Cwf19-like_C_dom-1"/>
</dbReference>
<accession>A0AAV5QGU8</accession>
<dbReference type="InterPro" id="IPR040194">
    <property type="entry name" value="Cwf19-like"/>
</dbReference>
<feature type="domain" description="Cwf19-like C-terminal" evidence="2">
    <location>
        <begin position="257"/>
        <end position="382"/>
    </location>
</feature>
<dbReference type="RefSeq" id="XP_064850954.1">
    <property type="nucleotide sequence ID" value="XM_064994882.1"/>
</dbReference>
<dbReference type="Pfam" id="PF04677">
    <property type="entry name" value="CwfJ_C_1"/>
    <property type="match status" value="1"/>
</dbReference>
<evidence type="ECO:0000313" key="3">
    <source>
        <dbReference type="EMBL" id="GMM33954.1"/>
    </source>
</evidence>
<dbReference type="PANTHER" id="PTHR12072:SF4">
    <property type="entry name" value="CWF19-LIKE PROTEIN 1"/>
    <property type="match status" value="1"/>
</dbReference>
<organism evidence="3 4">
    <name type="scientific">Saccharomycopsis crataegensis</name>
    <dbReference type="NCBI Taxonomy" id="43959"/>
    <lineage>
        <taxon>Eukaryota</taxon>
        <taxon>Fungi</taxon>
        <taxon>Dikarya</taxon>
        <taxon>Ascomycota</taxon>
        <taxon>Saccharomycotina</taxon>
        <taxon>Saccharomycetes</taxon>
        <taxon>Saccharomycopsidaceae</taxon>
        <taxon>Saccharomycopsis</taxon>
    </lineage>
</organism>
<keyword evidence="4" id="KW-1185">Reference proteome</keyword>
<dbReference type="GO" id="GO:0061632">
    <property type="term" value="F:RNA lariat debranching enzyme activator activity"/>
    <property type="evidence" value="ECO:0007669"/>
    <property type="project" value="TreeGrafter"/>
</dbReference>
<evidence type="ECO:0000259" key="1">
    <source>
        <dbReference type="Pfam" id="PF04676"/>
    </source>
</evidence>
<sequence length="522" mass="60093">MAENISKILVLNPLPSKIESVLKKSNQINKSNGPFDCTFLIGDSFIESIEVPSINVNCKTYFFEGINDVLSMDNPKSSMKDKKNLSYMGRYGITETENGLKIGFISGKLKKENDYVKSEVTSMFSDVKLDILISYFWPQAYAKTNSDIADKVVDEIIAKTEPRYVFSCGKENGTYFESNPFQWKHTSRVSRFIGLGEYKTKEKWFYAFNISKEQSNTETPDNLVDNPFDRNDRLLPQGKKRALEEGIQENDDKKIIEKKRKVINPDNCFFCLGNPKVEAHMVISVGSSCYLAAAKGPLTKPHKFKNKPISGHTIIIPINHISSVPPLLRFGNDKGDEIILDMEKFGDSLQKFYATSFEMGICKFEINTLNSVHYHQQVIPINLFLSINRFQKHLKHWEEKNNKKNDNDSKSLLNFHLLKKEATGYDQQVMESLFNEDKKEYISIELTINNLDDNKAEGTYLFISVVDSSKYIDLQFLRKVVANFLNLRERVYWNKCIQSTELETLETEAFRNLYAPFDFTCQ</sequence>
<dbReference type="GO" id="GO:0071014">
    <property type="term" value="C:post-mRNA release spliceosomal complex"/>
    <property type="evidence" value="ECO:0007669"/>
    <property type="project" value="TreeGrafter"/>
</dbReference>
<feature type="domain" description="Cwf19-like protein C-terminal" evidence="1">
    <location>
        <begin position="444"/>
        <end position="520"/>
    </location>
</feature>
<proteinExistence type="predicted"/>
<reference evidence="3 4" key="1">
    <citation type="journal article" date="2023" name="Elife">
        <title>Identification of key yeast species and microbe-microbe interactions impacting larval growth of Drosophila in the wild.</title>
        <authorList>
            <person name="Mure A."/>
            <person name="Sugiura Y."/>
            <person name="Maeda R."/>
            <person name="Honda K."/>
            <person name="Sakurai N."/>
            <person name="Takahashi Y."/>
            <person name="Watada M."/>
            <person name="Katoh T."/>
            <person name="Gotoh A."/>
            <person name="Gotoh Y."/>
            <person name="Taniguchi I."/>
            <person name="Nakamura K."/>
            <person name="Hayashi T."/>
            <person name="Katayama T."/>
            <person name="Uemura T."/>
            <person name="Hattori Y."/>
        </authorList>
    </citation>
    <scope>NUCLEOTIDE SEQUENCE [LARGE SCALE GENOMIC DNA]</scope>
    <source>
        <strain evidence="3 4">SC-9</strain>
    </source>
</reference>
<dbReference type="SUPFAM" id="SSF54197">
    <property type="entry name" value="HIT-like"/>
    <property type="match status" value="1"/>
</dbReference>
<evidence type="ECO:0000259" key="2">
    <source>
        <dbReference type="Pfam" id="PF04677"/>
    </source>
</evidence>